<dbReference type="EMBL" id="UOGB01000087">
    <property type="protein sequence ID" value="VAX17439.1"/>
    <property type="molecule type" value="Genomic_DNA"/>
</dbReference>
<gene>
    <name evidence="1" type="ORF">MNBD_NITROSPINAE03-954</name>
</gene>
<evidence type="ECO:0000313" key="1">
    <source>
        <dbReference type="EMBL" id="VAX17439.1"/>
    </source>
</evidence>
<accession>A0A3B1BH53</accession>
<dbReference type="AlphaFoldDB" id="A0A3B1BH53"/>
<proteinExistence type="predicted"/>
<sequence>MNEENNPLKKAATPVQKSKELGLFEYMGTFPVWMVRMIQALTPDSLIDKTPPKKKNVRI</sequence>
<protein>
    <submittedName>
        <fullName evidence="1">Uncharacterized protein</fullName>
    </submittedName>
</protein>
<reference evidence="1" key="1">
    <citation type="submission" date="2018-06" db="EMBL/GenBank/DDBJ databases">
        <authorList>
            <person name="Zhirakovskaya E."/>
        </authorList>
    </citation>
    <scope>NUCLEOTIDE SEQUENCE</scope>
</reference>
<name>A0A3B1BH53_9ZZZZ</name>
<organism evidence="1">
    <name type="scientific">hydrothermal vent metagenome</name>
    <dbReference type="NCBI Taxonomy" id="652676"/>
    <lineage>
        <taxon>unclassified sequences</taxon>
        <taxon>metagenomes</taxon>
        <taxon>ecological metagenomes</taxon>
    </lineage>
</organism>